<organism evidence="7 8">
    <name type="scientific">Corynebacterium glaucum</name>
    <dbReference type="NCBI Taxonomy" id="187491"/>
    <lineage>
        <taxon>Bacteria</taxon>
        <taxon>Bacillati</taxon>
        <taxon>Actinomycetota</taxon>
        <taxon>Actinomycetes</taxon>
        <taxon>Mycobacteriales</taxon>
        <taxon>Corynebacteriaceae</taxon>
        <taxon>Corynebacterium</taxon>
    </lineage>
</organism>
<dbReference type="InterPro" id="IPR007721">
    <property type="entry name" value="RbsD_FucU"/>
</dbReference>
<dbReference type="HAMAP" id="MF_01661">
    <property type="entry name" value="D_rib_pyranase"/>
    <property type="match status" value="1"/>
</dbReference>
<dbReference type="UniPathway" id="UPA00916">
    <property type="reaction ID" value="UER00888"/>
</dbReference>
<keyword evidence="5 6" id="KW-0119">Carbohydrate metabolism</keyword>
<evidence type="ECO:0000313" key="7">
    <source>
        <dbReference type="EMBL" id="AQQ15718.1"/>
    </source>
</evidence>
<feature type="binding site" evidence="6">
    <location>
        <begin position="115"/>
        <end position="117"/>
    </location>
    <ligand>
        <name>substrate</name>
    </ligand>
</feature>
<dbReference type="Pfam" id="PF05025">
    <property type="entry name" value="RbsD_FucU"/>
    <property type="match status" value="1"/>
</dbReference>
<dbReference type="SUPFAM" id="SSF102546">
    <property type="entry name" value="RbsD-like"/>
    <property type="match status" value="1"/>
</dbReference>
<dbReference type="PANTHER" id="PTHR37831">
    <property type="entry name" value="D-RIBOSE PYRANASE"/>
    <property type="match status" value="1"/>
</dbReference>
<protein>
    <recommendedName>
        <fullName evidence="2 6">D-ribose pyranase</fullName>
        <ecNumber evidence="2 6">5.4.99.62</ecNumber>
    </recommendedName>
</protein>
<accession>A0A1Q2HXZ0</accession>
<evidence type="ECO:0000256" key="3">
    <source>
        <dbReference type="ARBA" id="ARBA00022490"/>
    </source>
</evidence>
<evidence type="ECO:0000256" key="5">
    <source>
        <dbReference type="ARBA" id="ARBA00023277"/>
    </source>
</evidence>
<dbReference type="OrthoDB" id="9805009at2"/>
<evidence type="ECO:0000256" key="1">
    <source>
        <dbReference type="ARBA" id="ARBA00000223"/>
    </source>
</evidence>
<feature type="binding site" evidence="6">
    <location>
        <position position="93"/>
    </location>
    <ligand>
        <name>substrate</name>
    </ligand>
</feature>
<dbReference type="AlphaFoldDB" id="A0A1Q2HXZ0"/>
<proteinExistence type="inferred from homology"/>
<sequence>MRKRGILNEQLSAALCRLGHTDTFAIGDSGLPVPDGVEVIDLAVVFGVPRFADVAQAILEEVVVEGAVLATETPDEITALVPADCTDRDTVDHEELKQRLEDCAFVVRTGETTPYANLIFRSGVPF</sequence>
<feature type="active site" description="Proton donor" evidence="6">
    <location>
        <position position="20"/>
    </location>
</feature>
<evidence type="ECO:0000256" key="2">
    <source>
        <dbReference type="ARBA" id="ARBA00012862"/>
    </source>
</evidence>
<evidence type="ECO:0000256" key="6">
    <source>
        <dbReference type="HAMAP-Rule" id="MF_01661"/>
    </source>
</evidence>
<dbReference type="GO" id="GO:0062193">
    <property type="term" value="F:D-ribose pyranase activity"/>
    <property type="evidence" value="ECO:0007669"/>
    <property type="project" value="UniProtKB-EC"/>
</dbReference>
<dbReference type="KEGG" id="cgv:CGLAU_08820"/>
<dbReference type="PANTHER" id="PTHR37831:SF1">
    <property type="entry name" value="D-RIBOSE PYRANASE"/>
    <property type="match status" value="1"/>
</dbReference>
<comment type="pathway">
    <text evidence="6">Carbohydrate metabolism; D-ribose degradation; D-ribose 5-phosphate from beta-D-ribopyranose: step 1/2.</text>
</comment>
<dbReference type="EMBL" id="CP019688">
    <property type="protein sequence ID" value="AQQ15718.1"/>
    <property type="molecule type" value="Genomic_DNA"/>
</dbReference>
<dbReference type="RefSeq" id="WP_095660367.1">
    <property type="nucleotide sequence ID" value="NZ_BAAAKB010000032.1"/>
</dbReference>
<keyword evidence="4 6" id="KW-0413">Isomerase</keyword>
<dbReference type="EC" id="5.4.99.62" evidence="2 6"/>
<dbReference type="GO" id="GO:0016872">
    <property type="term" value="F:intramolecular lyase activity"/>
    <property type="evidence" value="ECO:0007669"/>
    <property type="project" value="UniProtKB-UniRule"/>
</dbReference>
<comment type="catalytic activity">
    <reaction evidence="1 6">
        <text>beta-D-ribopyranose = beta-D-ribofuranose</text>
        <dbReference type="Rhea" id="RHEA:25432"/>
        <dbReference type="ChEBI" id="CHEBI:27476"/>
        <dbReference type="ChEBI" id="CHEBI:47002"/>
        <dbReference type="EC" id="5.4.99.62"/>
    </reaction>
</comment>
<comment type="subcellular location">
    <subcellularLocation>
        <location evidence="6">Cytoplasm</location>
    </subcellularLocation>
</comment>
<comment type="similarity">
    <text evidence="6">Belongs to the RbsD / FucU family. RbsD subfamily.</text>
</comment>
<dbReference type="GO" id="GO:0005829">
    <property type="term" value="C:cytosol"/>
    <property type="evidence" value="ECO:0007669"/>
    <property type="project" value="TreeGrafter"/>
</dbReference>
<evidence type="ECO:0000313" key="8">
    <source>
        <dbReference type="Proteomes" id="UP000217209"/>
    </source>
</evidence>
<name>A0A1Q2HXZ0_9CORY</name>
<comment type="function">
    <text evidence="6">Catalyzes the interconversion of beta-pyran and beta-furan forms of D-ribose.</text>
</comment>
<feature type="binding site" evidence="6">
    <location>
        <position position="28"/>
    </location>
    <ligand>
        <name>substrate</name>
    </ligand>
</feature>
<evidence type="ECO:0000256" key="4">
    <source>
        <dbReference type="ARBA" id="ARBA00023235"/>
    </source>
</evidence>
<keyword evidence="3 6" id="KW-0963">Cytoplasm</keyword>
<keyword evidence="8" id="KW-1185">Reference proteome</keyword>
<gene>
    <name evidence="6 7" type="primary">rbsD</name>
    <name evidence="7" type="ORF">CGLAU_08820</name>
</gene>
<dbReference type="InterPro" id="IPR023750">
    <property type="entry name" value="RbsD-like_sf"/>
</dbReference>
<dbReference type="GO" id="GO:0019303">
    <property type="term" value="P:D-ribose catabolic process"/>
    <property type="evidence" value="ECO:0007669"/>
    <property type="project" value="UniProtKB-UniRule"/>
</dbReference>
<comment type="subunit">
    <text evidence="6">Homodecamer.</text>
</comment>
<dbReference type="NCBIfam" id="NF008761">
    <property type="entry name" value="PRK11797.1"/>
    <property type="match status" value="1"/>
</dbReference>
<reference evidence="7 8" key="1">
    <citation type="submission" date="2016-12" db="EMBL/GenBank/DDBJ databases">
        <authorList>
            <person name="Song W.-J."/>
            <person name="Kurnit D.M."/>
        </authorList>
    </citation>
    <scope>NUCLEOTIDE SEQUENCE [LARGE SCALE GENOMIC DNA]</scope>
    <source>
        <strain evidence="7 8">DSM 30827</strain>
    </source>
</reference>
<dbReference type="Proteomes" id="UP000217209">
    <property type="component" value="Chromosome"/>
</dbReference>
<dbReference type="Gene3D" id="3.40.1650.10">
    <property type="entry name" value="RbsD-like domain"/>
    <property type="match status" value="1"/>
</dbReference>
<dbReference type="InterPro" id="IPR023064">
    <property type="entry name" value="D-ribose_pyranase"/>
</dbReference>
<dbReference type="GO" id="GO:0048029">
    <property type="term" value="F:monosaccharide binding"/>
    <property type="evidence" value="ECO:0007669"/>
    <property type="project" value="InterPro"/>
</dbReference>